<protein>
    <submittedName>
        <fullName evidence="2">RNA-directed DNA polymerase from transposon BS</fullName>
    </submittedName>
</protein>
<dbReference type="PANTHER" id="PTHR33332">
    <property type="entry name" value="REVERSE TRANSCRIPTASE DOMAIN-CONTAINING PROTEIN"/>
    <property type="match status" value="1"/>
</dbReference>
<dbReference type="AlphaFoldDB" id="A0AAD9Q6K8"/>
<keyword evidence="3" id="KW-1185">Reference proteome</keyword>
<dbReference type="CDD" id="cd01650">
    <property type="entry name" value="RT_nLTR_like"/>
    <property type="match status" value="1"/>
</dbReference>
<keyword evidence="2" id="KW-0548">Nucleotidyltransferase</keyword>
<accession>A0AAD9Q6K8</accession>
<dbReference type="EMBL" id="JARQWQ010000064">
    <property type="protein sequence ID" value="KAK2555265.1"/>
    <property type="molecule type" value="Genomic_DNA"/>
</dbReference>
<dbReference type="PROSITE" id="PS50878">
    <property type="entry name" value="RT_POL"/>
    <property type="match status" value="1"/>
</dbReference>
<evidence type="ECO:0000313" key="2">
    <source>
        <dbReference type="EMBL" id="KAK2555265.1"/>
    </source>
</evidence>
<sequence>MAERTIGINAHHVDDYASIIKLIQSLPANIDNGFQIRTVTLKEVIHELRNIRSDCSTGPDNIPANMIKMVADYLGSPLTDVINTCIKNLYFPSAWKLARICAIPKGNQIKSEKDLRPISILPVLSKVYERLIFHQLSDFIDKNYILNSNISAYRKGQSTTTVLQAIRDDIVKAMKRSEVTMMILADFSKAFDMICFRNLVTKMSKLGFSRDFLIWTLNYVMHRKQLVQIDDMRSEVKNVHFGVPQGSILGPVLFNIYVADLQDNVNVKCFQYADDTTIYDHAKASDLNSCRNTIYQSINKLSAWSKESTLAFNIDKTKVMIRSTPQMSRVHRLDEYDPNIAVSGYKLERIKSCKLLGVHINEHLKWDDHIKHTVSGCYASLSVLRKLKYLAKYELRKQLAETLILSKLDYADLVFYPLPQFLLCRLQRVQFAALSFVLGHYVKNFRDVLKVGWLPINERRDLNLLKSCFKALHNAETWPDYLKIIKQECPKEQRSSNSIRLVVPTENSTFQDNASKLFNNLPETIRNCKDYKTFLRLSRNFL</sequence>
<evidence type="ECO:0000259" key="1">
    <source>
        <dbReference type="PROSITE" id="PS50878"/>
    </source>
</evidence>
<name>A0AAD9Q6K8_ACRCE</name>
<organism evidence="2 3">
    <name type="scientific">Acropora cervicornis</name>
    <name type="common">Staghorn coral</name>
    <dbReference type="NCBI Taxonomy" id="6130"/>
    <lineage>
        <taxon>Eukaryota</taxon>
        <taxon>Metazoa</taxon>
        <taxon>Cnidaria</taxon>
        <taxon>Anthozoa</taxon>
        <taxon>Hexacorallia</taxon>
        <taxon>Scleractinia</taxon>
        <taxon>Astrocoeniina</taxon>
        <taxon>Acroporidae</taxon>
        <taxon>Acropora</taxon>
    </lineage>
</organism>
<feature type="domain" description="Reverse transcriptase" evidence="1">
    <location>
        <begin position="84"/>
        <end position="347"/>
    </location>
</feature>
<dbReference type="GO" id="GO:0003964">
    <property type="term" value="F:RNA-directed DNA polymerase activity"/>
    <property type="evidence" value="ECO:0007669"/>
    <property type="project" value="UniProtKB-KW"/>
</dbReference>
<reference evidence="2" key="1">
    <citation type="journal article" date="2023" name="G3 (Bethesda)">
        <title>Whole genome assembly and annotation of the endangered Caribbean coral Acropora cervicornis.</title>
        <authorList>
            <person name="Selwyn J.D."/>
            <person name="Vollmer S.V."/>
        </authorList>
    </citation>
    <scope>NUCLEOTIDE SEQUENCE</scope>
    <source>
        <strain evidence="2">K2</strain>
    </source>
</reference>
<dbReference type="InterPro" id="IPR000477">
    <property type="entry name" value="RT_dom"/>
</dbReference>
<evidence type="ECO:0000313" key="3">
    <source>
        <dbReference type="Proteomes" id="UP001249851"/>
    </source>
</evidence>
<proteinExistence type="predicted"/>
<gene>
    <name evidence="2" type="ORF">P5673_023249</name>
</gene>
<dbReference type="Pfam" id="PF00078">
    <property type="entry name" value="RVT_1"/>
    <property type="match status" value="1"/>
</dbReference>
<reference evidence="2" key="2">
    <citation type="journal article" date="2023" name="Science">
        <title>Genomic signatures of disease resistance in endangered staghorn corals.</title>
        <authorList>
            <person name="Vollmer S.V."/>
            <person name="Selwyn J.D."/>
            <person name="Despard B.A."/>
            <person name="Roesel C.L."/>
        </authorList>
    </citation>
    <scope>NUCLEOTIDE SEQUENCE</scope>
    <source>
        <strain evidence="2">K2</strain>
    </source>
</reference>
<comment type="caution">
    <text evidence="2">The sequence shown here is derived from an EMBL/GenBank/DDBJ whole genome shotgun (WGS) entry which is preliminary data.</text>
</comment>
<dbReference type="InterPro" id="IPR043502">
    <property type="entry name" value="DNA/RNA_pol_sf"/>
</dbReference>
<keyword evidence="2" id="KW-0695">RNA-directed DNA polymerase</keyword>
<dbReference type="Proteomes" id="UP001249851">
    <property type="component" value="Unassembled WGS sequence"/>
</dbReference>
<dbReference type="SUPFAM" id="SSF56672">
    <property type="entry name" value="DNA/RNA polymerases"/>
    <property type="match status" value="1"/>
</dbReference>
<keyword evidence="2" id="KW-0808">Transferase</keyword>